<dbReference type="AlphaFoldDB" id="J9FJK6"/>
<protein>
    <submittedName>
        <fullName evidence="1">Uncharacterized protein</fullName>
    </submittedName>
</protein>
<gene>
    <name evidence="1" type="ORF">EVA_16833</name>
</gene>
<accession>J9FJK6</accession>
<evidence type="ECO:0000313" key="1">
    <source>
        <dbReference type="EMBL" id="EJW95061.1"/>
    </source>
</evidence>
<feature type="non-terminal residue" evidence="1">
    <location>
        <position position="1"/>
    </location>
</feature>
<reference evidence="1" key="1">
    <citation type="journal article" date="2012" name="PLoS ONE">
        <title>Gene sets for utilization of primary and secondary nutrition supplies in the distal gut of endangered iberian lynx.</title>
        <authorList>
            <person name="Alcaide M."/>
            <person name="Messina E."/>
            <person name="Richter M."/>
            <person name="Bargiela R."/>
            <person name="Peplies J."/>
            <person name="Huws S.A."/>
            <person name="Newbold C.J."/>
            <person name="Golyshin P.N."/>
            <person name="Simon M.A."/>
            <person name="Lopez G."/>
            <person name="Yakimov M.M."/>
            <person name="Ferrer M."/>
        </authorList>
    </citation>
    <scope>NUCLEOTIDE SEQUENCE</scope>
</reference>
<proteinExistence type="predicted"/>
<organism evidence="1">
    <name type="scientific">gut metagenome</name>
    <dbReference type="NCBI Taxonomy" id="749906"/>
    <lineage>
        <taxon>unclassified sequences</taxon>
        <taxon>metagenomes</taxon>
        <taxon>organismal metagenomes</taxon>
    </lineage>
</organism>
<sequence length="31" mass="3071">GTAGQDAVIGIALQHKLDVGSADNRHAVADA</sequence>
<dbReference type="EMBL" id="AMCI01006027">
    <property type="protein sequence ID" value="EJW95061.1"/>
    <property type="molecule type" value="Genomic_DNA"/>
</dbReference>
<comment type="caution">
    <text evidence="1">The sequence shown here is derived from an EMBL/GenBank/DDBJ whole genome shotgun (WGS) entry which is preliminary data.</text>
</comment>
<name>J9FJK6_9ZZZZ</name>